<gene>
    <name evidence="1" type="ORF">IRJ18_04875</name>
</gene>
<sequence length="104" mass="12218">MKITIPTTAGTALKKKIFDAVEDETLKTWEVRSGEVEYLTHTPEQWYDKVLLRFTVTKTALEIDTYYWKGNVPNEDVKGYYVGRFTEVLLVHFRDDFETFTISK</sequence>
<organism evidence="1 2">
    <name type="scientific">Mucilaginibacter boryungensis</name>
    <dbReference type="NCBI Taxonomy" id="768480"/>
    <lineage>
        <taxon>Bacteria</taxon>
        <taxon>Pseudomonadati</taxon>
        <taxon>Bacteroidota</taxon>
        <taxon>Sphingobacteriia</taxon>
        <taxon>Sphingobacteriales</taxon>
        <taxon>Sphingobacteriaceae</taxon>
        <taxon>Mucilaginibacter</taxon>
    </lineage>
</organism>
<comment type="caution">
    <text evidence="1">The sequence shown here is derived from an EMBL/GenBank/DDBJ whole genome shotgun (WGS) entry which is preliminary data.</text>
</comment>
<dbReference type="RefSeq" id="WP_194105077.1">
    <property type="nucleotide sequence ID" value="NZ_JADFFM010000001.1"/>
</dbReference>
<evidence type="ECO:0000313" key="1">
    <source>
        <dbReference type="EMBL" id="MBE9665684.1"/>
    </source>
</evidence>
<dbReference type="EMBL" id="JADFFM010000001">
    <property type="protein sequence ID" value="MBE9665684.1"/>
    <property type="molecule type" value="Genomic_DNA"/>
</dbReference>
<keyword evidence="2" id="KW-1185">Reference proteome</keyword>
<accession>A0ABR9XE73</accession>
<protein>
    <submittedName>
        <fullName evidence="1">Uncharacterized protein</fullName>
    </submittedName>
</protein>
<evidence type="ECO:0000313" key="2">
    <source>
        <dbReference type="Proteomes" id="UP000632774"/>
    </source>
</evidence>
<proteinExistence type="predicted"/>
<dbReference type="Proteomes" id="UP000632774">
    <property type="component" value="Unassembled WGS sequence"/>
</dbReference>
<reference evidence="1 2" key="1">
    <citation type="submission" date="2020-10" db="EMBL/GenBank/DDBJ databases">
        <title>Mucilaginibacter mali sp. nov., isolated from rhizosphere soil of apple orchard.</title>
        <authorList>
            <person name="Lee J.-S."/>
            <person name="Kim H.S."/>
            <person name="Kim J.-S."/>
        </authorList>
    </citation>
    <scope>NUCLEOTIDE SEQUENCE [LARGE SCALE GENOMIC DNA]</scope>
    <source>
        <strain evidence="1 2">KCTC 23157</strain>
    </source>
</reference>
<name>A0ABR9XE73_9SPHI</name>